<sequence>MSTTREKTSRASTTTLSIPNNERPPETPGPGTSTRITPTASSTRPKVIPLRTEEFSTTDKESPERDTRANQSGEKRGRRQDDLGDNSTHRRIKMNIGESQFYRDSVSSIKAYRRKAKTKYSRRFHKERFGITHPGNGSGQRRDPGVHRPTSGKPDSQNGRQFN</sequence>
<proteinExistence type="predicted"/>
<feature type="compositionally biased region" description="Basic and acidic residues" evidence="1">
    <location>
        <begin position="51"/>
        <end position="82"/>
    </location>
</feature>
<evidence type="ECO:0000313" key="3">
    <source>
        <dbReference type="Proteomes" id="UP000712600"/>
    </source>
</evidence>
<feature type="compositionally biased region" description="Polar residues" evidence="1">
    <location>
        <begin position="153"/>
        <end position="163"/>
    </location>
</feature>
<evidence type="ECO:0000256" key="1">
    <source>
        <dbReference type="SAM" id="MobiDB-lite"/>
    </source>
</evidence>
<feature type="region of interest" description="Disordered" evidence="1">
    <location>
        <begin position="1"/>
        <end position="163"/>
    </location>
</feature>
<organism evidence="2 3">
    <name type="scientific">Brassica cretica</name>
    <name type="common">Mustard</name>
    <dbReference type="NCBI Taxonomy" id="69181"/>
    <lineage>
        <taxon>Eukaryota</taxon>
        <taxon>Viridiplantae</taxon>
        <taxon>Streptophyta</taxon>
        <taxon>Embryophyta</taxon>
        <taxon>Tracheophyta</taxon>
        <taxon>Spermatophyta</taxon>
        <taxon>Magnoliopsida</taxon>
        <taxon>eudicotyledons</taxon>
        <taxon>Gunneridae</taxon>
        <taxon>Pentapetalae</taxon>
        <taxon>rosids</taxon>
        <taxon>malvids</taxon>
        <taxon>Brassicales</taxon>
        <taxon>Brassicaceae</taxon>
        <taxon>Brassiceae</taxon>
        <taxon>Brassica</taxon>
    </lineage>
</organism>
<dbReference type="EMBL" id="QGKX02001621">
    <property type="protein sequence ID" value="KAF3499415.1"/>
    <property type="molecule type" value="Genomic_DNA"/>
</dbReference>
<dbReference type="AlphaFoldDB" id="A0A8S9N6M1"/>
<name>A0A8S9N6M1_BRACR</name>
<feature type="compositionally biased region" description="Basic residues" evidence="1">
    <location>
        <begin position="111"/>
        <end position="126"/>
    </location>
</feature>
<dbReference type="Proteomes" id="UP000712600">
    <property type="component" value="Unassembled WGS sequence"/>
</dbReference>
<evidence type="ECO:0000313" key="2">
    <source>
        <dbReference type="EMBL" id="KAF3499415.1"/>
    </source>
</evidence>
<reference evidence="2" key="1">
    <citation type="submission" date="2019-12" db="EMBL/GenBank/DDBJ databases">
        <title>Genome sequencing and annotation of Brassica cretica.</title>
        <authorList>
            <person name="Studholme D.J."/>
            <person name="Sarris P."/>
        </authorList>
    </citation>
    <scope>NUCLEOTIDE SEQUENCE</scope>
    <source>
        <strain evidence="2">PFS-109/04</strain>
        <tissue evidence="2">Leaf</tissue>
    </source>
</reference>
<protein>
    <submittedName>
        <fullName evidence="2">Uncharacterized protein</fullName>
    </submittedName>
</protein>
<accession>A0A8S9N6M1</accession>
<gene>
    <name evidence="2" type="ORF">F2Q69_00043087</name>
</gene>
<comment type="caution">
    <text evidence="2">The sequence shown here is derived from an EMBL/GenBank/DDBJ whole genome shotgun (WGS) entry which is preliminary data.</text>
</comment>
<feature type="compositionally biased region" description="Polar residues" evidence="1">
    <location>
        <begin position="30"/>
        <end position="44"/>
    </location>
</feature>
<feature type="compositionally biased region" description="Polar residues" evidence="1">
    <location>
        <begin position="10"/>
        <end position="20"/>
    </location>
</feature>